<feature type="coiled-coil region" evidence="1">
    <location>
        <begin position="382"/>
        <end position="416"/>
    </location>
</feature>
<sequence length="513" mass="58743">MECNISFEEFQRLQLTEINQNLQKQIEALTNQNASSEGGMSPVEIQMLSQDRVDFMVKIEDLRKVIDSLHLENSNLTSSLKASEEMRQQMQSDFERLQKSCQQMSNDKDIILLESNSSQSKCAVLESQISTLNERLEEQRQMGRAIVQKHKNEIQEVVEKSIQKQSELDEAVQNLQEKSNIIFDLENKLENLQVVYEDVQTQLEESQKREAEFNGICDKIRSELIEEHKTKVATMEQEAAVKLKEKETEIELVTAQLNEMESIIQNLRQELIDAAEDKKLEEKKGIAALRDLKRQLQAEKKRAEKLQERIKDLHDSSRGDESMSNDIDRYSMFSWSGMSENGQRTTSRPKSSISDTQEPLPLNSSPVPGDRGEGTIESICDRTELSQHVAMLEQENAILEEKVRHLEINAAATADELLRRGKLIQQYCMDGGRPPSKAVAVSHKENPVLDKLTEKMSGMFMRSNSTKNDDRVQQMLRLLEETLMKNVQLQEGIEKLVEETEKLKSLSKENISG</sequence>
<evidence type="ECO:0000256" key="1">
    <source>
        <dbReference type="SAM" id="Coils"/>
    </source>
</evidence>
<dbReference type="InterPro" id="IPR026204">
    <property type="entry name" value="GRIPAP1"/>
</dbReference>
<accession>A0AA88I1R7</accession>
<keyword evidence="4" id="KW-1185">Reference proteome</keyword>
<dbReference type="GO" id="GO:0098978">
    <property type="term" value="C:glutamatergic synapse"/>
    <property type="evidence" value="ECO:0007669"/>
    <property type="project" value="TreeGrafter"/>
</dbReference>
<feature type="coiled-coil region" evidence="1">
    <location>
        <begin position="12"/>
        <end position="39"/>
    </location>
</feature>
<dbReference type="PANTHER" id="PTHR18978">
    <property type="entry name" value="GRIP-1 ASSOCIATED PROTEIN 1"/>
    <property type="match status" value="1"/>
</dbReference>
<feature type="region of interest" description="Disordered" evidence="2">
    <location>
        <begin position="336"/>
        <end position="373"/>
    </location>
</feature>
<dbReference type="GO" id="GO:0098998">
    <property type="term" value="C:extrinsic component of postsynaptic early endosome membrane"/>
    <property type="evidence" value="ECO:0007669"/>
    <property type="project" value="TreeGrafter"/>
</dbReference>
<comment type="caution">
    <text evidence="3">The sequence shown here is derived from an EMBL/GenBank/DDBJ whole genome shotgun (WGS) entry which is preliminary data.</text>
</comment>
<dbReference type="GO" id="GO:0099158">
    <property type="term" value="P:regulation of recycling endosome localization within postsynapse"/>
    <property type="evidence" value="ECO:0007669"/>
    <property type="project" value="TreeGrafter"/>
</dbReference>
<dbReference type="AlphaFoldDB" id="A0AA88I1R7"/>
<evidence type="ECO:0000256" key="2">
    <source>
        <dbReference type="SAM" id="MobiDB-lite"/>
    </source>
</evidence>
<reference evidence="3" key="1">
    <citation type="submission" date="2023-07" db="EMBL/GenBank/DDBJ databases">
        <title>Chromosome-level genome assembly of Artemia franciscana.</title>
        <authorList>
            <person name="Jo E."/>
        </authorList>
    </citation>
    <scope>NUCLEOTIDE SEQUENCE</scope>
    <source>
        <tissue evidence="3">Whole body</tissue>
    </source>
</reference>
<name>A0AA88I1R7_ARTSF</name>
<organism evidence="3 4">
    <name type="scientific">Artemia franciscana</name>
    <name type="common">Brine shrimp</name>
    <name type="synonym">Artemia sanfranciscana</name>
    <dbReference type="NCBI Taxonomy" id="6661"/>
    <lineage>
        <taxon>Eukaryota</taxon>
        <taxon>Metazoa</taxon>
        <taxon>Ecdysozoa</taxon>
        <taxon>Arthropoda</taxon>
        <taxon>Crustacea</taxon>
        <taxon>Branchiopoda</taxon>
        <taxon>Anostraca</taxon>
        <taxon>Artemiidae</taxon>
        <taxon>Artemia</taxon>
    </lineage>
</organism>
<dbReference type="GO" id="GO:0098837">
    <property type="term" value="C:postsynaptic recycling endosome"/>
    <property type="evidence" value="ECO:0007669"/>
    <property type="project" value="TreeGrafter"/>
</dbReference>
<dbReference type="EMBL" id="JAVRJZ010000009">
    <property type="protein sequence ID" value="KAK2718509.1"/>
    <property type="molecule type" value="Genomic_DNA"/>
</dbReference>
<evidence type="ECO:0000313" key="4">
    <source>
        <dbReference type="Proteomes" id="UP001187531"/>
    </source>
</evidence>
<evidence type="ECO:0000313" key="3">
    <source>
        <dbReference type="EMBL" id="KAK2718509.1"/>
    </source>
</evidence>
<dbReference type="GO" id="GO:0099152">
    <property type="term" value="P:regulation of neurotransmitter receptor transport, endosome to postsynaptic membrane"/>
    <property type="evidence" value="ECO:0007669"/>
    <property type="project" value="TreeGrafter"/>
</dbReference>
<gene>
    <name evidence="3" type="ORF">QYM36_005743</name>
</gene>
<proteinExistence type="predicted"/>
<keyword evidence="1" id="KW-0175">Coiled coil</keyword>
<evidence type="ECO:0008006" key="5">
    <source>
        <dbReference type="Google" id="ProtNLM"/>
    </source>
</evidence>
<protein>
    <recommendedName>
        <fullName evidence="5">GRIP1-associated protein 1</fullName>
    </recommendedName>
</protein>
<dbReference type="PANTHER" id="PTHR18978:SF1">
    <property type="entry name" value="GRIP1-ASSOCIATED PROTEIN 1"/>
    <property type="match status" value="1"/>
</dbReference>
<feature type="compositionally biased region" description="Polar residues" evidence="2">
    <location>
        <begin position="336"/>
        <end position="366"/>
    </location>
</feature>
<dbReference type="Proteomes" id="UP001187531">
    <property type="component" value="Unassembled WGS sequence"/>
</dbReference>
<feature type="coiled-coil region" evidence="1">
    <location>
        <begin position="479"/>
        <end position="509"/>
    </location>
</feature>
<dbReference type="GO" id="GO:0098887">
    <property type="term" value="P:neurotransmitter receptor transport, endosome to postsynaptic membrane"/>
    <property type="evidence" value="ECO:0007669"/>
    <property type="project" value="TreeGrafter"/>
</dbReference>
<feature type="coiled-coil region" evidence="1">
    <location>
        <begin position="80"/>
        <end position="316"/>
    </location>
</feature>
<dbReference type="GO" id="GO:1905244">
    <property type="term" value="P:regulation of modification of synaptic structure"/>
    <property type="evidence" value="ECO:0007669"/>
    <property type="project" value="TreeGrafter"/>
</dbReference>